<sequence length="281" mass="30027">MKRHNDMADTLELHDSPVPASAREGRAGRAMAARWFRVAQPWLALAVILLAWQVATVHEWVRAVFLPAPSVVFATLGHLIATGELPAALGTSLLRAVAGVALAGVIGIPLGFAMAESRVCRWLLSPYVAFGFPLPKIALIPVFTVWLGMDSLSKIALVFATCVFPFMVAAESGASLVSPKLRWAAQSLGTRPDALFRYIILPATVPALLSGVRIALPIGLITVFTAEMVTGGGLGEAIVQAQRYFQSAQVYAYVLVTMAVGYLADAGIAWTQRRFAAWADA</sequence>
<organism evidence="9 10">
    <name type="scientific">Pandoraea fibrosis</name>
    <dbReference type="NCBI Taxonomy" id="1891094"/>
    <lineage>
        <taxon>Bacteria</taxon>
        <taxon>Pseudomonadati</taxon>
        <taxon>Pseudomonadota</taxon>
        <taxon>Betaproteobacteria</taxon>
        <taxon>Burkholderiales</taxon>
        <taxon>Burkholderiaceae</taxon>
        <taxon>Pandoraea</taxon>
    </lineage>
</organism>
<reference evidence="9 10" key="1">
    <citation type="submission" date="2019-08" db="EMBL/GenBank/DDBJ databases">
        <authorList>
            <person name="Peeters C."/>
        </authorList>
    </citation>
    <scope>NUCLEOTIDE SEQUENCE [LARGE SCALE GENOMIC DNA]</scope>
    <source>
        <strain evidence="9 10">LMG 31113</strain>
    </source>
</reference>
<evidence type="ECO:0000256" key="3">
    <source>
        <dbReference type="ARBA" id="ARBA00022475"/>
    </source>
</evidence>
<dbReference type="PANTHER" id="PTHR30151:SF0">
    <property type="entry name" value="ABC TRANSPORTER PERMEASE PROTEIN MJ0413-RELATED"/>
    <property type="match status" value="1"/>
</dbReference>
<evidence type="ECO:0000256" key="1">
    <source>
        <dbReference type="ARBA" id="ARBA00004651"/>
    </source>
</evidence>
<dbReference type="PANTHER" id="PTHR30151">
    <property type="entry name" value="ALKANE SULFONATE ABC TRANSPORTER-RELATED, MEMBRANE SUBUNIT"/>
    <property type="match status" value="1"/>
</dbReference>
<evidence type="ECO:0000256" key="6">
    <source>
        <dbReference type="ARBA" id="ARBA00023136"/>
    </source>
</evidence>
<feature type="transmembrane region" description="Helical" evidence="7">
    <location>
        <begin position="127"/>
        <end position="149"/>
    </location>
</feature>
<dbReference type="AlphaFoldDB" id="A0A5E4VIN4"/>
<dbReference type="GO" id="GO:0055085">
    <property type="term" value="P:transmembrane transport"/>
    <property type="evidence" value="ECO:0007669"/>
    <property type="project" value="InterPro"/>
</dbReference>
<keyword evidence="5 7" id="KW-1133">Transmembrane helix</keyword>
<keyword evidence="4 7" id="KW-0812">Transmembrane</keyword>
<gene>
    <name evidence="9" type="primary">ssuC_2</name>
    <name evidence="9" type="ORF">PFI31113_02661</name>
</gene>
<dbReference type="OrthoDB" id="8859188at2"/>
<evidence type="ECO:0000313" key="9">
    <source>
        <dbReference type="EMBL" id="VVE12061.1"/>
    </source>
</evidence>
<comment type="similarity">
    <text evidence="7">Belongs to the binding-protein-dependent transport system permease family.</text>
</comment>
<keyword evidence="2 7" id="KW-0813">Transport</keyword>
<dbReference type="SUPFAM" id="SSF161098">
    <property type="entry name" value="MetI-like"/>
    <property type="match status" value="1"/>
</dbReference>
<name>A0A5E4VIN4_9BURK</name>
<evidence type="ECO:0000313" key="10">
    <source>
        <dbReference type="Proteomes" id="UP000382577"/>
    </source>
</evidence>
<keyword evidence="6 7" id="KW-0472">Membrane</keyword>
<feature type="transmembrane region" description="Helical" evidence="7">
    <location>
        <begin position="39"/>
        <end position="57"/>
    </location>
</feature>
<dbReference type="PROSITE" id="PS50928">
    <property type="entry name" value="ABC_TM1"/>
    <property type="match status" value="1"/>
</dbReference>
<evidence type="ECO:0000259" key="8">
    <source>
        <dbReference type="PROSITE" id="PS50928"/>
    </source>
</evidence>
<dbReference type="InterPro" id="IPR000515">
    <property type="entry name" value="MetI-like"/>
</dbReference>
<dbReference type="GO" id="GO:0005886">
    <property type="term" value="C:plasma membrane"/>
    <property type="evidence" value="ECO:0007669"/>
    <property type="project" value="UniProtKB-SubCell"/>
</dbReference>
<keyword evidence="3" id="KW-1003">Cell membrane</keyword>
<accession>A0A5E4VIN4</accession>
<dbReference type="Pfam" id="PF00528">
    <property type="entry name" value="BPD_transp_1"/>
    <property type="match status" value="1"/>
</dbReference>
<feature type="transmembrane region" description="Helical" evidence="7">
    <location>
        <begin position="155"/>
        <end position="177"/>
    </location>
</feature>
<evidence type="ECO:0000256" key="4">
    <source>
        <dbReference type="ARBA" id="ARBA00022692"/>
    </source>
</evidence>
<evidence type="ECO:0000256" key="2">
    <source>
        <dbReference type="ARBA" id="ARBA00022448"/>
    </source>
</evidence>
<feature type="transmembrane region" description="Helical" evidence="7">
    <location>
        <begin position="198"/>
        <end position="224"/>
    </location>
</feature>
<protein>
    <submittedName>
        <fullName evidence="9">Aliphatic sulfonates transport permease protein SsuC</fullName>
    </submittedName>
</protein>
<dbReference type="CDD" id="cd06261">
    <property type="entry name" value="TM_PBP2"/>
    <property type="match status" value="1"/>
</dbReference>
<dbReference type="EMBL" id="CABPRW010000005">
    <property type="protein sequence ID" value="VVE12061.1"/>
    <property type="molecule type" value="Genomic_DNA"/>
</dbReference>
<feature type="transmembrane region" description="Helical" evidence="7">
    <location>
        <begin position="244"/>
        <end position="264"/>
    </location>
</feature>
<feature type="domain" description="ABC transmembrane type-1" evidence="8">
    <location>
        <begin position="89"/>
        <end position="268"/>
    </location>
</feature>
<comment type="subcellular location">
    <subcellularLocation>
        <location evidence="1 7">Cell membrane</location>
        <topology evidence="1 7">Multi-pass membrane protein</topology>
    </subcellularLocation>
</comment>
<dbReference type="Gene3D" id="1.10.3720.10">
    <property type="entry name" value="MetI-like"/>
    <property type="match status" value="1"/>
</dbReference>
<proteinExistence type="inferred from homology"/>
<evidence type="ECO:0000256" key="5">
    <source>
        <dbReference type="ARBA" id="ARBA00022989"/>
    </source>
</evidence>
<dbReference type="InterPro" id="IPR035906">
    <property type="entry name" value="MetI-like_sf"/>
</dbReference>
<dbReference type="Proteomes" id="UP000382577">
    <property type="component" value="Unassembled WGS sequence"/>
</dbReference>
<evidence type="ECO:0000256" key="7">
    <source>
        <dbReference type="RuleBase" id="RU363032"/>
    </source>
</evidence>
<feature type="transmembrane region" description="Helical" evidence="7">
    <location>
        <begin position="93"/>
        <end position="115"/>
    </location>
</feature>